<keyword evidence="3" id="KW-1185">Reference proteome</keyword>
<dbReference type="NCBIfam" id="TIGR02206">
    <property type="entry name" value="intg_mem_TP0381"/>
    <property type="match status" value="1"/>
</dbReference>
<keyword evidence="1" id="KW-0472">Membrane</keyword>
<organism evidence="2 3">
    <name type="scientific">Agrococcus casei LMG 22410</name>
    <dbReference type="NCBI Taxonomy" id="1255656"/>
    <lineage>
        <taxon>Bacteria</taxon>
        <taxon>Bacillati</taxon>
        <taxon>Actinomycetota</taxon>
        <taxon>Actinomycetes</taxon>
        <taxon>Micrococcales</taxon>
        <taxon>Microbacteriaceae</taxon>
        <taxon>Agrococcus</taxon>
    </lineage>
</organism>
<feature type="transmembrane region" description="Helical" evidence="1">
    <location>
        <begin position="86"/>
        <end position="112"/>
    </location>
</feature>
<feature type="transmembrane region" description="Helical" evidence="1">
    <location>
        <begin position="162"/>
        <end position="180"/>
    </location>
</feature>
<keyword evidence="1" id="KW-1133">Transmembrane helix</keyword>
<protein>
    <submittedName>
        <fullName evidence="2">Conserved hypothetical integral membrane protein</fullName>
    </submittedName>
</protein>
<gene>
    <name evidence="2" type="ORF">CZ674_01685</name>
</gene>
<feature type="transmembrane region" description="Helical" evidence="1">
    <location>
        <begin position="210"/>
        <end position="231"/>
    </location>
</feature>
<sequence length="258" mass="28428">MEFDPMQLGRMPPYGTEHVAMLVVLVAAAAAAVIWARRSGLTPRTERILSVAGWAYLVLSLAWSTWDLLPQNFTVEQSIPMHLSDVLRIITAIALITRAPLAIAISFYWGLTLNLQSIVTPDLNYITHPSIDFASYWIFHGLALIVPLVMVFGLGYRVTWRAYAWAFGSLLVWAGVAALVNTATGSNYGYLSHAPAGPSILDIMGGWPTYLLVEAVAILAVWALMTLPWAILQRRSPAPAVGRMRVMRLADSRRPEVV</sequence>
<reference evidence="2 3" key="1">
    <citation type="submission" date="2017-02" db="EMBL/GenBank/DDBJ databases">
        <authorList>
            <person name="Peterson S.W."/>
        </authorList>
    </citation>
    <scope>NUCLEOTIDE SEQUENCE [LARGE SCALE GENOMIC DNA]</scope>
    <source>
        <strain evidence="2 3">LMG 22410</strain>
    </source>
</reference>
<keyword evidence="1" id="KW-0812">Transmembrane</keyword>
<dbReference type="RefSeq" id="WP_234988373.1">
    <property type="nucleotide sequence ID" value="NZ_FUHU01000009.1"/>
</dbReference>
<evidence type="ECO:0000313" key="2">
    <source>
        <dbReference type="EMBL" id="SJM48843.1"/>
    </source>
</evidence>
<evidence type="ECO:0000256" key="1">
    <source>
        <dbReference type="SAM" id="Phobius"/>
    </source>
</evidence>
<feature type="transmembrane region" description="Helical" evidence="1">
    <location>
        <begin position="133"/>
        <end position="156"/>
    </location>
</feature>
<dbReference type="Pfam" id="PF14808">
    <property type="entry name" value="TMEM164"/>
    <property type="match status" value="1"/>
</dbReference>
<dbReference type="GeneID" id="303171913"/>
<dbReference type="Proteomes" id="UP000195787">
    <property type="component" value="Unassembled WGS sequence"/>
</dbReference>
<proteinExistence type="predicted"/>
<feature type="transmembrane region" description="Helical" evidence="1">
    <location>
        <begin position="20"/>
        <end position="36"/>
    </location>
</feature>
<dbReference type="InterPro" id="IPR011737">
    <property type="entry name" value="CHP02206_TP0381"/>
</dbReference>
<evidence type="ECO:0000313" key="3">
    <source>
        <dbReference type="Proteomes" id="UP000195787"/>
    </source>
</evidence>
<dbReference type="AlphaFoldDB" id="A0A1R4EZ53"/>
<accession>A0A1R4EZ53</accession>
<name>A0A1R4EZ53_9MICO</name>
<dbReference type="EMBL" id="FUHU01000009">
    <property type="protein sequence ID" value="SJM48843.1"/>
    <property type="molecule type" value="Genomic_DNA"/>
</dbReference>